<accession>A0ABP3H465</accession>
<dbReference type="Gene3D" id="2.30.40.10">
    <property type="entry name" value="Urease, subunit C, domain 1"/>
    <property type="match status" value="2"/>
</dbReference>
<evidence type="ECO:0000259" key="3">
    <source>
        <dbReference type="Pfam" id="PF01979"/>
    </source>
</evidence>
<dbReference type="InterPro" id="IPR011659">
    <property type="entry name" value="WD40"/>
</dbReference>
<dbReference type="InterPro" id="IPR006680">
    <property type="entry name" value="Amidohydro-rel"/>
</dbReference>
<dbReference type="SUPFAM" id="SSF51556">
    <property type="entry name" value="Metallo-dependent hydrolases"/>
    <property type="match status" value="1"/>
</dbReference>
<reference evidence="5" key="1">
    <citation type="journal article" date="2019" name="Int. J. Syst. Evol. Microbiol.">
        <title>The Global Catalogue of Microorganisms (GCM) 10K type strain sequencing project: providing services to taxonomists for standard genome sequencing and annotation.</title>
        <authorList>
            <consortium name="The Broad Institute Genomics Platform"/>
            <consortium name="The Broad Institute Genome Sequencing Center for Infectious Disease"/>
            <person name="Wu L."/>
            <person name="Ma J."/>
        </authorList>
    </citation>
    <scope>NUCLEOTIDE SEQUENCE [LARGE SCALE GENOMIC DNA]</scope>
    <source>
        <strain evidence="5">JCM 13378</strain>
    </source>
</reference>
<feature type="chain" id="PRO_5046260088" evidence="2">
    <location>
        <begin position="25"/>
        <end position="1108"/>
    </location>
</feature>
<dbReference type="Gene3D" id="2.140.10.30">
    <property type="entry name" value="Dipeptidylpeptidase IV, N-terminal domain"/>
    <property type="match status" value="1"/>
</dbReference>
<evidence type="ECO:0000256" key="1">
    <source>
        <dbReference type="ARBA" id="ARBA00009820"/>
    </source>
</evidence>
<dbReference type="SUPFAM" id="SSF82171">
    <property type="entry name" value="DPP6 N-terminal domain-like"/>
    <property type="match status" value="2"/>
</dbReference>
<organism evidence="4 5">
    <name type="scientific">Bowmanella denitrificans</name>
    <dbReference type="NCBI Taxonomy" id="366582"/>
    <lineage>
        <taxon>Bacteria</taxon>
        <taxon>Pseudomonadati</taxon>
        <taxon>Pseudomonadota</taxon>
        <taxon>Gammaproteobacteria</taxon>
        <taxon>Alteromonadales</taxon>
        <taxon>Alteromonadaceae</taxon>
        <taxon>Bowmanella</taxon>
    </lineage>
</organism>
<comment type="similarity">
    <text evidence="1">Belongs to the TolB family.</text>
</comment>
<dbReference type="PANTHER" id="PTHR36842">
    <property type="entry name" value="PROTEIN TOLB HOMOLOG"/>
    <property type="match status" value="1"/>
</dbReference>
<dbReference type="Proteomes" id="UP001501757">
    <property type="component" value="Unassembled WGS sequence"/>
</dbReference>
<dbReference type="SUPFAM" id="SSF51338">
    <property type="entry name" value="Composite domain of metallo-dependent hydrolases"/>
    <property type="match status" value="1"/>
</dbReference>
<dbReference type="Pfam" id="PF26549">
    <property type="entry name" value="Tricorn_N"/>
    <property type="match status" value="1"/>
</dbReference>
<dbReference type="Gene3D" id="3.20.20.140">
    <property type="entry name" value="Metal-dependent hydrolases"/>
    <property type="match status" value="2"/>
</dbReference>
<comment type="caution">
    <text evidence="4">The sequence shown here is derived from an EMBL/GenBank/DDBJ whole genome shotgun (WGS) entry which is preliminary data.</text>
</comment>
<feature type="signal peptide" evidence="2">
    <location>
        <begin position="1"/>
        <end position="24"/>
    </location>
</feature>
<dbReference type="InterPro" id="IPR011042">
    <property type="entry name" value="6-blade_b-propeller_TolB-like"/>
</dbReference>
<evidence type="ECO:0000313" key="5">
    <source>
        <dbReference type="Proteomes" id="UP001501757"/>
    </source>
</evidence>
<dbReference type="Pfam" id="PF07676">
    <property type="entry name" value="PD40"/>
    <property type="match status" value="3"/>
</dbReference>
<dbReference type="InterPro" id="IPR011059">
    <property type="entry name" value="Metal-dep_hydrolase_composite"/>
</dbReference>
<dbReference type="InterPro" id="IPR032466">
    <property type="entry name" value="Metal_Hydrolase"/>
</dbReference>
<dbReference type="Gene3D" id="2.120.10.30">
    <property type="entry name" value="TolB, C-terminal domain"/>
    <property type="match status" value="2"/>
</dbReference>
<protein>
    <submittedName>
        <fullName evidence="4">Amidohydrolase family protein</fullName>
    </submittedName>
</protein>
<evidence type="ECO:0000313" key="4">
    <source>
        <dbReference type="EMBL" id="GAA0360448.1"/>
    </source>
</evidence>
<feature type="domain" description="Amidohydrolase-related" evidence="3">
    <location>
        <begin position="994"/>
        <end position="1059"/>
    </location>
</feature>
<sequence>MTTGKLTPIALALVLGLGSTSLLAQDDKADTSKKPDKEQKWDVLNPPLEMTSVSINTSETTWSSLDISPDGKQFVFDMLGDLYVSDIKGGSAKSLTNDLAFNFHPAISPDGKRIAFISDRDGNTNVWTMQLDGSDLKQITKVKSDLVHSPKWSPDGQYIAVTIGKVSTRSIPAGEIWLFHHSGGTGLPVKERDNGKTEQQNQADPAFSPDGRYIYYTKDMSAGGYFEYNRDPLKSVFAIRRYDRQTGEDITLVSGVGGAVVPTPSPDGKQLAFVRRVRENTGLFVMDLASGRETLLTDKLERDMQEGFGSEGYFAYFDWTPDSKQILYWTGGTFHQIDMAGKEVAKVGVEVKVDKQIAKALRFPVNVAPDEFDVKMIRWAQKSPDGKTALFQALGKLYIKDIKTGKLKRLTSQDEHDEFYPRFSNDGKSIVYTTWNDDKLGEVRVIPAKGGRSKVISSQPGHYAEPSFSLDGSKVVYRKFTGGYLLSPEWSLEPGIYLADIKSGENRKLVNSGVAPHFAGDDSRMYFTEPSSTNTKLVSVDLNGKDRREHLDGGDQAVEFRLSHDRQWLAFVYQYNAYIAPYAETGKLLTVGPTMSSLPVTKVSSRAGEFLTWRADNQALSWHHGALLFERELKDAFAFINGAPETLPEPLSEGLDLSFKHKADKPGGLKALVGGRLVTMRDADNRQEVIENGVVLIENNRIKAIGKQGEVTIPRSAEVLDISGKTVIPGLIDAHAHGSQGSDEIIPRQNWRNFADVSFGVTTIHDPSNDTSEIFSAAELQKAGEIIAPRIYSTGTILYGANSPSYKAIFDDADSARFHLQRLKDVGAISVKSYNQPRRDVRQQIIAAGKELGMMVVPEGAGRFLYDLTMVVDGHTGLEHSIPLSHGYSDVTQLWAASQSGYTPTFVVTMGTIMGEEYWYDKTEVWKNERLLRYTPHYMLDSRAIRRPTAPDEQYHHFDVAGYAKKLRDNGVSVHIGAHGQRPGLGAHWELWHMQQGGFTPWEAIRGGTIDGAKHLGMDKDIGSLEVGKLADMVVIDGDVLNNLQRSEYVDYTVLNGRIYDVKTMNEVGSKTKRKAFFFERLNVQSMPEQTQQNLEAKAETLHWVHKH</sequence>
<dbReference type="PANTHER" id="PTHR36842:SF1">
    <property type="entry name" value="PROTEIN TOLB"/>
    <property type="match status" value="1"/>
</dbReference>
<gene>
    <name evidence="4" type="ORF">GCM10009092_25840</name>
</gene>
<keyword evidence="5" id="KW-1185">Reference proteome</keyword>
<name>A0ABP3H465_9ALTE</name>
<dbReference type="RefSeq" id="WP_343845398.1">
    <property type="nucleotide sequence ID" value="NZ_BAAAEI010000014.1"/>
</dbReference>
<proteinExistence type="inferred from homology"/>
<dbReference type="EMBL" id="BAAAEI010000014">
    <property type="protein sequence ID" value="GAA0360448.1"/>
    <property type="molecule type" value="Genomic_DNA"/>
</dbReference>
<keyword evidence="2" id="KW-0732">Signal</keyword>
<dbReference type="Pfam" id="PF01979">
    <property type="entry name" value="Amidohydro_1"/>
    <property type="match status" value="1"/>
</dbReference>
<evidence type="ECO:0000256" key="2">
    <source>
        <dbReference type="SAM" id="SignalP"/>
    </source>
</evidence>